<evidence type="ECO:0000313" key="3">
    <source>
        <dbReference type="Proteomes" id="UP000198923"/>
    </source>
</evidence>
<dbReference type="EMBL" id="FNCN01000070">
    <property type="protein sequence ID" value="SDI56111.1"/>
    <property type="molecule type" value="Genomic_DNA"/>
</dbReference>
<sequence length="142" mass="15225">MAQTTASPERPLTADELAPFVDLLATWIAREGDPSRERFLAYRRTGNNPAKLAGCLMSAASDLIVADKADFAALPVIGGESYAKLTSPAAWLSRSDLFFGLLAELGRRGAVLPPRHPGDEAEEDVPRFEDLPGEQDPAGDFA</sequence>
<keyword evidence="3" id="KW-1185">Reference proteome</keyword>
<organism evidence="2 3">
    <name type="scientific">Sinosporangium album</name>
    <dbReference type="NCBI Taxonomy" id="504805"/>
    <lineage>
        <taxon>Bacteria</taxon>
        <taxon>Bacillati</taxon>
        <taxon>Actinomycetota</taxon>
        <taxon>Actinomycetes</taxon>
        <taxon>Streptosporangiales</taxon>
        <taxon>Streptosporangiaceae</taxon>
        <taxon>Sinosporangium</taxon>
    </lineage>
</organism>
<feature type="compositionally biased region" description="Basic and acidic residues" evidence="1">
    <location>
        <begin position="116"/>
        <end position="130"/>
    </location>
</feature>
<accession>A0A1G8LK99</accession>
<dbReference type="RefSeq" id="WP_143020543.1">
    <property type="nucleotide sequence ID" value="NZ_FNCN01000070.1"/>
</dbReference>
<proteinExistence type="predicted"/>
<dbReference type="Proteomes" id="UP000198923">
    <property type="component" value="Unassembled WGS sequence"/>
</dbReference>
<evidence type="ECO:0000313" key="2">
    <source>
        <dbReference type="EMBL" id="SDI56111.1"/>
    </source>
</evidence>
<dbReference type="AlphaFoldDB" id="A0A1G8LK99"/>
<reference evidence="2 3" key="1">
    <citation type="submission" date="2016-10" db="EMBL/GenBank/DDBJ databases">
        <authorList>
            <person name="de Groot N.N."/>
        </authorList>
    </citation>
    <scope>NUCLEOTIDE SEQUENCE [LARGE SCALE GENOMIC DNA]</scope>
    <source>
        <strain evidence="2 3">CPCC 201354</strain>
    </source>
</reference>
<feature type="region of interest" description="Disordered" evidence="1">
    <location>
        <begin position="109"/>
        <end position="142"/>
    </location>
</feature>
<evidence type="ECO:0000256" key="1">
    <source>
        <dbReference type="SAM" id="MobiDB-lite"/>
    </source>
</evidence>
<name>A0A1G8LK99_9ACTN</name>
<protein>
    <submittedName>
        <fullName evidence="2">Uncharacterized protein</fullName>
    </submittedName>
</protein>
<gene>
    <name evidence="2" type="ORF">SAMN05421505_1702</name>
</gene>